<dbReference type="Proteomes" id="UP000309544">
    <property type="component" value="Unassembled WGS sequence"/>
</dbReference>
<evidence type="ECO:0000313" key="3">
    <source>
        <dbReference type="Proteomes" id="UP000309544"/>
    </source>
</evidence>
<evidence type="ECO:0000313" key="2">
    <source>
        <dbReference type="EMBL" id="TNJ37903.1"/>
    </source>
</evidence>
<dbReference type="SUPFAM" id="SSF55826">
    <property type="entry name" value="YbaK/ProRS associated domain"/>
    <property type="match status" value="1"/>
</dbReference>
<accession>A0A5C4S366</accession>
<dbReference type="InterPro" id="IPR036754">
    <property type="entry name" value="YbaK/aa-tRNA-synt-asso_dom_sf"/>
</dbReference>
<dbReference type="EMBL" id="VDCI01000001">
    <property type="protein sequence ID" value="TNJ37903.1"/>
    <property type="molecule type" value="Genomic_DNA"/>
</dbReference>
<reference evidence="2 3" key="1">
    <citation type="submission" date="2019-05" db="EMBL/GenBank/DDBJ databases">
        <title>Draft Whole-Genome sequence of the green sulfur bacterium Prosthecochloris vibrioformis DSM 260.</title>
        <authorList>
            <person name="Meyer T.E."/>
            <person name="Kyndt J.A."/>
        </authorList>
    </citation>
    <scope>NUCLEOTIDE SEQUENCE [LARGE SCALE GENOMIC DNA]</scope>
    <source>
        <strain evidence="2 3">DSM 260</strain>
    </source>
</reference>
<organism evidence="2 3">
    <name type="scientific">Prosthecochloris vibrioformis</name>
    <name type="common">Chlorobium vibrioforme</name>
    <dbReference type="NCBI Taxonomy" id="1098"/>
    <lineage>
        <taxon>Bacteria</taxon>
        <taxon>Pseudomonadati</taxon>
        <taxon>Chlorobiota</taxon>
        <taxon>Chlorobiia</taxon>
        <taxon>Chlorobiales</taxon>
        <taxon>Chlorobiaceae</taxon>
        <taxon>Prosthecochloris</taxon>
    </lineage>
</organism>
<dbReference type="InterPro" id="IPR007214">
    <property type="entry name" value="YbaK/aa-tRNA-synth-assoc-dom"/>
</dbReference>
<comment type="caution">
    <text evidence="2">The sequence shown here is derived from an EMBL/GenBank/DDBJ whole genome shotgun (WGS) entry which is preliminary data.</text>
</comment>
<sequence length="156" mass="17163">MPIQKLRDFLDARGVDYHTISHQPAYTSQDSAASAHIPGREMAKTVMVTIDGRLAMAVLPALCSLDFVKLASAAGSDDVRLASEGDFADMFPGCEVGAMPPFGHLYGMKTYLDPELAEDRELVFTAGSHQELLRMLYRDYERLEQPVITPLSASVR</sequence>
<keyword evidence="3" id="KW-1185">Reference proteome</keyword>
<dbReference type="AlphaFoldDB" id="A0A5C4S366"/>
<dbReference type="Pfam" id="PF04073">
    <property type="entry name" value="tRNA_edit"/>
    <property type="match status" value="1"/>
</dbReference>
<evidence type="ECO:0000259" key="1">
    <source>
        <dbReference type="Pfam" id="PF04073"/>
    </source>
</evidence>
<proteinExistence type="predicted"/>
<dbReference type="GO" id="GO:0002161">
    <property type="term" value="F:aminoacyl-tRNA deacylase activity"/>
    <property type="evidence" value="ECO:0007669"/>
    <property type="project" value="InterPro"/>
</dbReference>
<dbReference type="CDD" id="cd04332">
    <property type="entry name" value="YbaK_like"/>
    <property type="match status" value="1"/>
</dbReference>
<protein>
    <submittedName>
        <fullName evidence="2">YbaK/EbsC family protein</fullName>
    </submittedName>
</protein>
<dbReference type="Gene3D" id="3.90.960.10">
    <property type="entry name" value="YbaK/aminoacyl-tRNA synthetase-associated domain"/>
    <property type="match status" value="1"/>
</dbReference>
<name>A0A5C4S366_PROVB</name>
<feature type="domain" description="YbaK/aminoacyl-tRNA synthetase-associated" evidence="1">
    <location>
        <begin position="22"/>
        <end position="143"/>
    </location>
</feature>
<dbReference type="RefSeq" id="WP_139626108.1">
    <property type="nucleotide sequence ID" value="NZ_VDCI01000001.1"/>
</dbReference>
<gene>
    <name evidence="2" type="ORF">FGF68_01630</name>
</gene>